<comment type="similarity">
    <text evidence="1">Belongs to the bacterial ribosomal protein bL34 family.</text>
</comment>
<dbReference type="PANTHER" id="PTHR14503">
    <property type="entry name" value="MITOCHONDRIAL RIBOSOMAL PROTEIN 34 FAMILY MEMBER"/>
    <property type="match status" value="1"/>
</dbReference>
<dbReference type="GO" id="GO:0003735">
    <property type="term" value="F:structural constituent of ribosome"/>
    <property type="evidence" value="ECO:0007669"/>
    <property type="project" value="InterPro"/>
</dbReference>
<keyword evidence="3" id="KW-0687">Ribonucleoprotein</keyword>
<organism evidence="7 8">
    <name type="scientific">Clupea harengus</name>
    <name type="common">Atlantic herring</name>
    <dbReference type="NCBI Taxonomy" id="7950"/>
    <lineage>
        <taxon>Eukaryota</taxon>
        <taxon>Metazoa</taxon>
        <taxon>Chordata</taxon>
        <taxon>Craniata</taxon>
        <taxon>Vertebrata</taxon>
        <taxon>Euteleostomi</taxon>
        <taxon>Actinopterygii</taxon>
        <taxon>Neopterygii</taxon>
        <taxon>Teleostei</taxon>
        <taxon>Clupei</taxon>
        <taxon>Clupeiformes</taxon>
        <taxon>Clupeoidei</taxon>
        <taxon>Clupeidae</taxon>
        <taxon>Clupea</taxon>
    </lineage>
</organism>
<evidence type="ECO:0000256" key="5">
    <source>
        <dbReference type="ARBA" id="ARBA00035434"/>
    </source>
</evidence>
<evidence type="ECO:0000256" key="6">
    <source>
        <dbReference type="SAM" id="SignalP"/>
    </source>
</evidence>
<dbReference type="KEGG" id="char:105900545"/>
<evidence type="ECO:0000256" key="4">
    <source>
        <dbReference type="ARBA" id="ARBA00035274"/>
    </source>
</evidence>
<protein>
    <recommendedName>
        <fullName evidence="4">Large ribosomal subunit protein bL34m</fullName>
    </recommendedName>
    <alternativeName>
        <fullName evidence="5">39S ribosomal protein L34, mitochondrial</fullName>
    </alternativeName>
</protein>
<dbReference type="FunFam" id="1.10.287.3980:FF:000001">
    <property type="entry name" value="Mitochondrial ribosomal protein L34"/>
    <property type="match status" value="1"/>
</dbReference>
<feature type="signal peptide" evidence="6">
    <location>
        <begin position="1"/>
        <end position="22"/>
    </location>
</feature>
<dbReference type="Pfam" id="PF00468">
    <property type="entry name" value="Ribosomal_L34"/>
    <property type="match status" value="1"/>
</dbReference>
<dbReference type="Gene3D" id="1.10.287.3980">
    <property type="match status" value="1"/>
</dbReference>
<keyword evidence="7" id="KW-1185">Reference proteome</keyword>
<evidence type="ECO:0000256" key="2">
    <source>
        <dbReference type="ARBA" id="ARBA00022980"/>
    </source>
</evidence>
<gene>
    <name evidence="8" type="primary">mrpl34</name>
</gene>
<dbReference type="InterPro" id="IPR000271">
    <property type="entry name" value="Ribosomal_bL34"/>
</dbReference>
<dbReference type="GeneID" id="105900545"/>
<dbReference type="Proteomes" id="UP000515152">
    <property type="component" value="Chromosome 25"/>
</dbReference>
<accession>A0A6P3VX16</accession>
<evidence type="ECO:0000256" key="3">
    <source>
        <dbReference type="ARBA" id="ARBA00023274"/>
    </source>
</evidence>
<dbReference type="NCBIfam" id="TIGR01030">
    <property type="entry name" value="rpmH_bact"/>
    <property type="match status" value="1"/>
</dbReference>
<dbReference type="PANTHER" id="PTHR14503:SF4">
    <property type="entry name" value="LARGE RIBOSOMAL SUBUNIT PROTEIN BL34M"/>
    <property type="match status" value="1"/>
</dbReference>
<dbReference type="GO" id="GO:0005762">
    <property type="term" value="C:mitochondrial large ribosomal subunit"/>
    <property type="evidence" value="ECO:0007669"/>
    <property type="project" value="TreeGrafter"/>
</dbReference>
<dbReference type="AlphaFoldDB" id="A0A6P3VX16"/>
<sequence>MNIFKSTFFRFSGLALLRGGLAKSPSVIPSPQQTLSGWAQLHIGAEQRVSRRGLLFTKTEGAGVFKQLPWQHQQIRTVKRGTEYQPKNIKRKRTHGWIKRLSTRGGIEVILRRMLKGRKSLTH</sequence>
<reference evidence="8" key="1">
    <citation type="submission" date="2025-08" db="UniProtKB">
        <authorList>
            <consortium name="RefSeq"/>
        </authorList>
    </citation>
    <scope>IDENTIFICATION</scope>
</reference>
<keyword evidence="2 8" id="KW-0689">Ribosomal protein</keyword>
<name>A0A6P3VX16_CLUHA</name>
<evidence type="ECO:0000256" key="1">
    <source>
        <dbReference type="ARBA" id="ARBA00010111"/>
    </source>
</evidence>
<dbReference type="CTD" id="64981"/>
<keyword evidence="6" id="KW-0732">Signal</keyword>
<dbReference type="OrthoDB" id="431691at2759"/>
<feature type="chain" id="PRO_5027833033" description="Large ribosomal subunit protein bL34m" evidence="6">
    <location>
        <begin position="23"/>
        <end position="123"/>
    </location>
</feature>
<dbReference type="GO" id="GO:0006412">
    <property type="term" value="P:translation"/>
    <property type="evidence" value="ECO:0007669"/>
    <property type="project" value="InterPro"/>
</dbReference>
<proteinExistence type="inferred from homology"/>
<evidence type="ECO:0000313" key="7">
    <source>
        <dbReference type="Proteomes" id="UP000515152"/>
    </source>
</evidence>
<dbReference type="RefSeq" id="XP_012683324.1">
    <property type="nucleotide sequence ID" value="XM_012827870.3"/>
</dbReference>
<evidence type="ECO:0000313" key="8">
    <source>
        <dbReference type="RefSeq" id="XP_012683324.1"/>
    </source>
</evidence>